<feature type="transmembrane region" description="Helical" evidence="1">
    <location>
        <begin position="141"/>
        <end position="165"/>
    </location>
</feature>
<evidence type="ECO:0000313" key="3">
    <source>
        <dbReference type="Proteomes" id="UP000231246"/>
    </source>
</evidence>
<proteinExistence type="predicted"/>
<evidence type="ECO:0000313" key="2">
    <source>
        <dbReference type="EMBL" id="PIP61233.1"/>
    </source>
</evidence>
<keyword evidence="1" id="KW-0472">Membrane</keyword>
<name>A0A2H0BU80_9BACT</name>
<accession>A0A2H0BU80</accession>
<comment type="caution">
    <text evidence="2">The sequence shown here is derived from an EMBL/GenBank/DDBJ whole genome shotgun (WGS) entry which is preliminary data.</text>
</comment>
<keyword evidence="1" id="KW-0812">Transmembrane</keyword>
<dbReference type="Proteomes" id="UP000231246">
    <property type="component" value="Unassembled WGS sequence"/>
</dbReference>
<evidence type="ECO:0000256" key="1">
    <source>
        <dbReference type="SAM" id="Phobius"/>
    </source>
</evidence>
<gene>
    <name evidence="2" type="ORF">COW99_05620</name>
</gene>
<reference evidence="2 3" key="1">
    <citation type="submission" date="2017-09" db="EMBL/GenBank/DDBJ databases">
        <title>Depth-based differentiation of microbial function through sediment-hosted aquifers and enrichment of novel symbionts in the deep terrestrial subsurface.</title>
        <authorList>
            <person name="Probst A.J."/>
            <person name="Ladd B."/>
            <person name="Jarett J.K."/>
            <person name="Geller-Mcgrath D.E."/>
            <person name="Sieber C.M."/>
            <person name="Emerson J.B."/>
            <person name="Anantharaman K."/>
            <person name="Thomas B.C."/>
            <person name="Malmstrom R."/>
            <person name="Stieglmeier M."/>
            <person name="Klingl A."/>
            <person name="Woyke T."/>
            <person name="Ryan C.M."/>
            <person name="Banfield J.F."/>
        </authorList>
    </citation>
    <scope>NUCLEOTIDE SEQUENCE [LARGE SCALE GENOMIC DNA]</scope>
    <source>
        <strain evidence="2">CG22_combo_CG10-13_8_21_14_all_38_20</strain>
    </source>
</reference>
<sequence length="175" mass="18791">MRKAFIFFVLLISPWLFQVSLVYAHEIAPAPHVSIAIPTPDAAQRCDICGSCYNQATQVNDEPGDYDQCVLCLTKNTAGHPPEHKWTPLGCLPTSPGLFTQVILRVFVSIVGGVAFLAILYGGGLILFSNGIPERVETGRSILISSVAGVLLVIFAVFILEFIGLEIFGLPGFGG</sequence>
<organism evidence="2 3">
    <name type="scientific">Candidatus Roizmanbacteria bacterium CG22_combo_CG10-13_8_21_14_all_38_20</name>
    <dbReference type="NCBI Taxonomy" id="1974862"/>
    <lineage>
        <taxon>Bacteria</taxon>
        <taxon>Candidatus Roizmaniibacteriota</taxon>
    </lineage>
</organism>
<feature type="transmembrane region" description="Helical" evidence="1">
    <location>
        <begin position="102"/>
        <end position="129"/>
    </location>
</feature>
<dbReference type="EMBL" id="PCTA01000033">
    <property type="protein sequence ID" value="PIP61233.1"/>
    <property type="molecule type" value="Genomic_DNA"/>
</dbReference>
<dbReference type="AlphaFoldDB" id="A0A2H0BU80"/>
<keyword evidence="1" id="KW-1133">Transmembrane helix</keyword>
<protein>
    <submittedName>
        <fullName evidence="2">Uncharacterized protein</fullName>
    </submittedName>
</protein>